<name>A0A1G2R6R0_9BACT</name>
<dbReference type="Gene3D" id="3.40.50.12780">
    <property type="entry name" value="N-terminal domain of ligase-like"/>
    <property type="match status" value="1"/>
</dbReference>
<evidence type="ECO:0000313" key="5">
    <source>
        <dbReference type="EMBL" id="OHA67771.1"/>
    </source>
</evidence>
<protein>
    <recommendedName>
        <fullName evidence="7">AMP-dependent synthetase/ligase domain-containing protein</fullName>
    </recommendedName>
</protein>
<dbReference type="InterPro" id="IPR042099">
    <property type="entry name" value="ANL_N_sf"/>
</dbReference>
<dbReference type="InterPro" id="IPR025110">
    <property type="entry name" value="AMP-bd_C"/>
</dbReference>
<comment type="caution">
    <text evidence="5">The sequence shown here is derived from an EMBL/GenBank/DDBJ whole genome shotgun (WGS) entry which is preliminary data.</text>
</comment>
<evidence type="ECO:0000259" key="4">
    <source>
        <dbReference type="Pfam" id="PF13193"/>
    </source>
</evidence>
<proteinExistence type="inferred from homology"/>
<dbReference type="InterPro" id="IPR000873">
    <property type="entry name" value="AMP-dep_synth/lig_dom"/>
</dbReference>
<accession>A0A1G2R6R0</accession>
<dbReference type="PANTHER" id="PTHR43201">
    <property type="entry name" value="ACYL-COA SYNTHETASE"/>
    <property type="match status" value="1"/>
</dbReference>
<evidence type="ECO:0008006" key="7">
    <source>
        <dbReference type="Google" id="ProtNLM"/>
    </source>
</evidence>
<evidence type="ECO:0000256" key="1">
    <source>
        <dbReference type="ARBA" id="ARBA00006432"/>
    </source>
</evidence>
<gene>
    <name evidence="5" type="ORF">A3C04_03310</name>
</gene>
<sequence>MEGNILIKNGKEKNLELKFSSIAELLRSHASRFDCRDALISVDVDTKEEYALCYSEIEKLAYQTANFLYKQGVAKGDRVAFAFHNTALICILELSCGLLGAASVPLDVKRDAKERKIFKLQDSQAKMVIARIEDEAIAQEFYEIANAHPLCRQTLVKNDQEFFEKVQQFPEKAQFQGAHSAEQEYILLYTSGTTANPKGVPLSLRACMANAQGIAQWQNMDEKDRFLIVLPLHHINSTTMSLATLVMGGTIILMSRYSASQFWGIAAKEQATLTSVVPTILHDLLARKDEFLAKNLLLSFKRILVGSAPVLPEETLRFMECFSVDVVQGYGQTETALRVTGVPADLPRDFYLELVRTNSIGKELAWCNVAILKEDGSMAGENEEGEICIRGPVLGEGYLNSQEETAAAFRKGWFHSGDLGFWKQVNEEQYFFIKGRIKEIIIKGGVNISPSAVEDALLKNFDELDEVAVIGFEDSRMGEEIAAVATVQKSVSQERAKELETQIVRLGLEGKIEGLSRYESPVKALIVKENLPKTSTGKIQRVKVKEMVKDALAVEKSSHPYCRLILPAEDSMLKEAVSINNERWSIPSSFDEFRQRSKNGYLVGVFDEQGVLQGSISCLQATKKDLMNWKTWNEATANGTLSTSNPAGDILLCAAISVRAGALSQSEQTLAHTADAILEKRFGVGQEGEEQLQKFAADSIEEYAKSNLDNVLRFHRKAKGGFAAGAEVIEIMPESRPEDKDALGYNILMEYPRLEKEIQIRKTPNAHLSTMLIEHAMTIAKENGCTRVLAFSRPAQLRLHIAKAFDETLPLEIREKEAFAKLVHRVQ</sequence>
<dbReference type="EMBL" id="MHTV01000004">
    <property type="protein sequence ID" value="OHA67771.1"/>
    <property type="molecule type" value="Genomic_DNA"/>
</dbReference>
<dbReference type="AlphaFoldDB" id="A0A1G2R6R0"/>
<dbReference type="Gene3D" id="3.40.630.30">
    <property type="match status" value="1"/>
</dbReference>
<dbReference type="Pfam" id="PF00501">
    <property type="entry name" value="AMP-binding"/>
    <property type="match status" value="1"/>
</dbReference>
<feature type="domain" description="AMP-binding enzyme C-terminal" evidence="4">
    <location>
        <begin position="453"/>
        <end position="538"/>
    </location>
</feature>
<dbReference type="Proteomes" id="UP000178092">
    <property type="component" value="Unassembled WGS sequence"/>
</dbReference>
<dbReference type="GO" id="GO:0031956">
    <property type="term" value="F:medium-chain fatty acid-CoA ligase activity"/>
    <property type="evidence" value="ECO:0007669"/>
    <property type="project" value="TreeGrafter"/>
</dbReference>
<dbReference type="Pfam" id="PF13193">
    <property type="entry name" value="AMP-binding_C"/>
    <property type="match status" value="1"/>
</dbReference>
<dbReference type="GO" id="GO:0006631">
    <property type="term" value="P:fatty acid metabolic process"/>
    <property type="evidence" value="ECO:0007669"/>
    <property type="project" value="TreeGrafter"/>
</dbReference>
<dbReference type="SUPFAM" id="SSF56801">
    <property type="entry name" value="Acetyl-CoA synthetase-like"/>
    <property type="match status" value="1"/>
</dbReference>
<comment type="similarity">
    <text evidence="1">Belongs to the ATP-dependent AMP-binding enzyme family.</text>
</comment>
<keyword evidence="2" id="KW-0436">Ligase</keyword>
<evidence type="ECO:0000313" key="6">
    <source>
        <dbReference type="Proteomes" id="UP000178092"/>
    </source>
</evidence>
<evidence type="ECO:0000256" key="2">
    <source>
        <dbReference type="ARBA" id="ARBA00022598"/>
    </source>
</evidence>
<organism evidence="5 6">
    <name type="scientific">Candidatus Wildermuthbacteria bacterium RIFCSPHIGHO2_02_FULL_45_25</name>
    <dbReference type="NCBI Taxonomy" id="1802450"/>
    <lineage>
        <taxon>Bacteria</taxon>
        <taxon>Candidatus Wildermuthiibacteriota</taxon>
    </lineage>
</organism>
<dbReference type="Gene3D" id="3.30.300.30">
    <property type="match status" value="1"/>
</dbReference>
<reference evidence="5 6" key="1">
    <citation type="journal article" date="2016" name="Nat. Commun.">
        <title>Thousands of microbial genomes shed light on interconnected biogeochemical processes in an aquifer system.</title>
        <authorList>
            <person name="Anantharaman K."/>
            <person name="Brown C.T."/>
            <person name="Hug L.A."/>
            <person name="Sharon I."/>
            <person name="Castelle C.J."/>
            <person name="Probst A.J."/>
            <person name="Thomas B.C."/>
            <person name="Singh A."/>
            <person name="Wilkins M.J."/>
            <person name="Karaoz U."/>
            <person name="Brodie E.L."/>
            <person name="Williams K.H."/>
            <person name="Hubbard S.S."/>
            <person name="Banfield J.F."/>
        </authorList>
    </citation>
    <scope>NUCLEOTIDE SEQUENCE [LARGE SCALE GENOMIC DNA]</scope>
</reference>
<feature type="domain" description="AMP-dependent synthetase/ligase" evidence="3">
    <location>
        <begin position="29"/>
        <end position="399"/>
    </location>
</feature>
<dbReference type="InterPro" id="IPR045851">
    <property type="entry name" value="AMP-bd_C_sf"/>
</dbReference>
<evidence type="ECO:0000259" key="3">
    <source>
        <dbReference type="Pfam" id="PF00501"/>
    </source>
</evidence>
<dbReference type="PANTHER" id="PTHR43201:SF5">
    <property type="entry name" value="MEDIUM-CHAIN ACYL-COA LIGASE ACSF2, MITOCHONDRIAL"/>
    <property type="match status" value="1"/>
</dbReference>